<evidence type="ECO:0000256" key="3">
    <source>
        <dbReference type="ARBA" id="ARBA00022443"/>
    </source>
</evidence>
<feature type="domain" description="PID" evidence="7">
    <location>
        <begin position="395"/>
        <end position="460"/>
    </location>
</feature>
<dbReference type="GO" id="GO:0007254">
    <property type="term" value="P:JNK cascade"/>
    <property type="evidence" value="ECO:0007669"/>
    <property type="project" value="TreeGrafter"/>
</dbReference>
<evidence type="ECO:0000313" key="9">
    <source>
        <dbReference type="EMBL" id="CRK95722.1"/>
    </source>
</evidence>
<protein>
    <submittedName>
        <fullName evidence="9">CLUMA_CG009179, isoform A</fullName>
    </submittedName>
</protein>
<dbReference type="FunFam" id="2.30.29.30:FF:000306">
    <property type="entry name" value="Uncharacterized protein, isoform A"/>
    <property type="match status" value="1"/>
</dbReference>
<dbReference type="InterPro" id="IPR047178">
    <property type="entry name" value="JIP1_scaffold"/>
</dbReference>
<sequence length="468" mass="52310">MAEPEFEEFSKQTLSIKTVPSPYYSLVSDIDFDVISSPSPSKSDASEPDEIGVHIISTSRLPQVCTNVTIANISSNSSVAEDDELGDGLRMGLINNKNIHHIDSATSNITKLCTHSSQLARTSSLPWIPDQAERRRRRLPEIPKNKKSSLSYIMSNQTSLADEMGSASSIANQHHFKQNTLLAFKCSYLLDEDSSPDSDRMHSLGDVDSGHSTAHSPNDFKSITPPNAQTSPHSPFPPAFGGVPFSQLEMLEATHRGLHKFHPRHHDELEIEIGDPIYVQKEAEDLWCEGVNLRTGNQGVFPSAYAVDLEYNDFDPTSVEMKRERYLLGYLGSVETLSHKGTGVVCQAVRKIVGEGGETTPKGTPCILEISDQGLRMVDRSKKKRERGPCIDYFYSLKNVSFCAFHPRDHRYIGFITKHPTMQRFACHVFVGNDSTRVVAEAVGRAFQRFYQKFIETAYPTEDIYMEN</sequence>
<dbReference type="FunFam" id="2.30.30.40:FF:000032">
    <property type="entry name" value="Putative C-Jun-amino-terminal kinase-interacting protein 2"/>
    <property type="match status" value="1"/>
</dbReference>
<keyword evidence="3 5" id="KW-0728">SH3 domain</keyword>
<accession>A0A1J1I7K8</accession>
<dbReference type="GO" id="GO:0008432">
    <property type="term" value="F:JUN kinase binding"/>
    <property type="evidence" value="ECO:0007669"/>
    <property type="project" value="TreeGrafter"/>
</dbReference>
<evidence type="ECO:0000259" key="8">
    <source>
        <dbReference type="PROSITE" id="PS50002"/>
    </source>
</evidence>
<dbReference type="Pfam" id="PF00640">
    <property type="entry name" value="PID"/>
    <property type="match status" value="1"/>
</dbReference>
<feature type="region of interest" description="Disordered" evidence="6">
    <location>
        <begin position="195"/>
        <end position="239"/>
    </location>
</feature>
<dbReference type="InterPro" id="IPR011993">
    <property type="entry name" value="PH-like_dom_sf"/>
</dbReference>
<dbReference type="GO" id="GO:0005737">
    <property type="term" value="C:cytoplasm"/>
    <property type="evidence" value="ECO:0007669"/>
    <property type="project" value="UniProtKB-SubCell"/>
</dbReference>
<dbReference type="CDD" id="cd11801">
    <property type="entry name" value="SH3_JIP1_like"/>
    <property type="match status" value="1"/>
</dbReference>
<dbReference type="PROSITE" id="PS01179">
    <property type="entry name" value="PID"/>
    <property type="match status" value="1"/>
</dbReference>
<proteinExistence type="inferred from homology"/>
<dbReference type="SUPFAM" id="SSF50044">
    <property type="entry name" value="SH3-domain"/>
    <property type="match status" value="1"/>
</dbReference>
<dbReference type="GO" id="GO:0005078">
    <property type="term" value="F:MAP-kinase scaffold activity"/>
    <property type="evidence" value="ECO:0007669"/>
    <property type="project" value="TreeGrafter"/>
</dbReference>
<dbReference type="InterPro" id="IPR001452">
    <property type="entry name" value="SH3_domain"/>
</dbReference>
<name>A0A1J1I7K8_9DIPT</name>
<gene>
    <name evidence="9" type="ORF">CLUMA_CG009179</name>
</gene>
<evidence type="ECO:0000256" key="2">
    <source>
        <dbReference type="ARBA" id="ARBA00009866"/>
    </source>
</evidence>
<evidence type="ECO:0000256" key="1">
    <source>
        <dbReference type="ARBA" id="ARBA00004496"/>
    </source>
</evidence>
<comment type="subcellular location">
    <subcellularLocation>
        <location evidence="1">Cytoplasm</location>
    </subcellularLocation>
</comment>
<dbReference type="Gene3D" id="2.30.30.40">
    <property type="entry name" value="SH3 Domains"/>
    <property type="match status" value="1"/>
</dbReference>
<dbReference type="AlphaFoldDB" id="A0A1J1I7K8"/>
<dbReference type="SMART" id="SM00462">
    <property type="entry name" value="PTB"/>
    <property type="match status" value="1"/>
</dbReference>
<dbReference type="Pfam" id="PF14604">
    <property type="entry name" value="SH3_9"/>
    <property type="match status" value="1"/>
</dbReference>
<evidence type="ECO:0000256" key="5">
    <source>
        <dbReference type="PROSITE-ProRule" id="PRU00192"/>
    </source>
</evidence>
<dbReference type="Gene3D" id="2.30.29.30">
    <property type="entry name" value="Pleckstrin-homology domain (PH domain)/Phosphotyrosine-binding domain (PTB)"/>
    <property type="match status" value="1"/>
</dbReference>
<dbReference type="CDD" id="cd01212">
    <property type="entry name" value="PTB_JIP"/>
    <property type="match status" value="1"/>
</dbReference>
<keyword evidence="4" id="KW-0963">Cytoplasm</keyword>
<evidence type="ECO:0000259" key="7">
    <source>
        <dbReference type="PROSITE" id="PS01179"/>
    </source>
</evidence>
<comment type="similarity">
    <text evidence="2">Belongs to the JIP scaffold family.</text>
</comment>
<organism evidence="9 10">
    <name type="scientific">Clunio marinus</name>
    <dbReference type="NCBI Taxonomy" id="568069"/>
    <lineage>
        <taxon>Eukaryota</taxon>
        <taxon>Metazoa</taxon>
        <taxon>Ecdysozoa</taxon>
        <taxon>Arthropoda</taxon>
        <taxon>Hexapoda</taxon>
        <taxon>Insecta</taxon>
        <taxon>Pterygota</taxon>
        <taxon>Neoptera</taxon>
        <taxon>Endopterygota</taxon>
        <taxon>Diptera</taxon>
        <taxon>Nematocera</taxon>
        <taxon>Chironomoidea</taxon>
        <taxon>Chironomidae</taxon>
        <taxon>Clunio</taxon>
    </lineage>
</organism>
<feature type="compositionally biased region" description="Basic and acidic residues" evidence="6">
    <location>
        <begin position="197"/>
        <end position="209"/>
    </location>
</feature>
<keyword evidence="10" id="KW-1185">Reference proteome</keyword>
<dbReference type="InterPro" id="IPR006020">
    <property type="entry name" value="PTB/PI_dom"/>
</dbReference>
<dbReference type="Proteomes" id="UP000183832">
    <property type="component" value="Unassembled WGS sequence"/>
</dbReference>
<dbReference type="PROSITE" id="PS50002">
    <property type="entry name" value="SH3"/>
    <property type="match status" value="1"/>
</dbReference>
<dbReference type="OrthoDB" id="5965083at2759"/>
<evidence type="ECO:0000256" key="4">
    <source>
        <dbReference type="ARBA" id="ARBA00022490"/>
    </source>
</evidence>
<dbReference type="PANTHER" id="PTHR47437:SF4">
    <property type="entry name" value="JNK-INTERACTING PROTEIN 1-LIKE PROTEIN"/>
    <property type="match status" value="1"/>
</dbReference>
<evidence type="ECO:0000256" key="6">
    <source>
        <dbReference type="SAM" id="MobiDB-lite"/>
    </source>
</evidence>
<feature type="compositionally biased region" description="Polar residues" evidence="6">
    <location>
        <begin position="210"/>
        <end position="233"/>
    </location>
</feature>
<dbReference type="STRING" id="568069.A0A1J1I7K8"/>
<reference evidence="9 10" key="1">
    <citation type="submission" date="2015-04" db="EMBL/GenBank/DDBJ databases">
        <authorList>
            <person name="Syromyatnikov M.Y."/>
            <person name="Popov V.N."/>
        </authorList>
    </citation>
    <scope>NUCLEOTIDE SEQUENCE [LARGE SCALE GENOMIC DNA]</scope>
</reference>
<dbReference type="PANTHER" id="PTHR47437">
    <property type="entry name" value="JNK-INTERACTING PROTEIN 1-LIKE PROTEIN"/>
    <property type="match status" value="1"/>
</dbReference>
<dbReference type="SMART" id="SM00326">
    <property type="entry name" value="SH3"/>
    <property type="match status" value="1"/>
</dbReference>
<evidence type="ECO:0000313" key="10">
    <source>
        <dbReference type="Proteomes" id="UP000183832"/>
    </source>
</evidence>
<dbReference type="InterPro" id="IPR036028">
    <property type="entry name" value="SH3-like_dom_sf"/>
</dbReference>
<dbReference type="SUPFAM" id="SSF50729">
    <property type="entry name" value="PH domain-like"/>
    <property type="match status" value="1"/>
</dbReference>
<dbReference type="GO" id="GO:0046328">
    <property type="term" value="P:regulation of JNK cascade"/>
    <property type="evidence" value="ECO:0007669"/>
    <property type="project" value="InterPro"/>
</dbReference>
<feature type="domain" description="SH3" evidence="8">
    <location>
        <begin position="250"/>
        <end position="311"/>
    </location>
</feature>
<dbReference type="EMBL" id="CVRI01000042">
    <property type="protein sequence ID" value="CRK95722.1"/>
    <property type="molecule type" value="Genomic_DNA"/>
</dbReference>